<dbReference type="EMBL" id="CM009295">
    <property type="protein sequence ID" value="PNT29139.2"/>
    <property type="molecule type" value="Genomic_DNA"/>
</dbReference>
<dbReference type="InterPro" id="IPR007658">
    <property type="entry name" value="DUF594"/>
</dbReference>
<dbReference type="PANTHER" id="PTHR31325">
    <property type="entry name" value="OS01G0798800 PROTEIN-RELATED"/>
    <property type="match status" value="1"/>
</dbReference>
<gene>
    <name evidence="2" type="ORF">POPTR_006G013400v4</name>
</gene>
<comment type="caution">
    <text evidence="2">The sequence shown here is derived from an EMBL/GenBank/DDBJ whole genome shotgun (WGS) entry which is preliminary data.</text>
</comment>
<evidence type="ECO:0000259" key="1">
    <source>
        <dbReference type="Pfam" id="PF13968"/>
    </source>
</evidence>
<dbReference type="AlphaFoldDB" id="A0A2K1ZV33"/>
<reference evidence="2 3" key="1">
    <citation type="journal article" date="2006" name="Science">
        <title>The genome of black cottonwood, Populus trichocarpa (Torr. &amp; Gray).</title>
        <authorList>
            <person name="Tuskan G.A."/>
            <person name="Difazio S."/>
            <person name="Jansson S."/>
            <person name="Bohlmann J."/>
            <person name="Grigoriev I."/>
            <person name="Hellsten U."/>
            <person name="Putnam N."/>
            <person name="Ralph S."/>
            <person name="Rombauts S."/>
            <person name="Salamov A."/>
            <person name="Schein J."/>
            <person name="Sterck L."/>
            <person name="Aerts A."/>
            <person name="Bhalerao R.R."/>
            <person name="Bhalerao R.P."/>
            <person name="Blaudez D."/>
            <person name="Boerjan W."/>
            <person name="Brun A."/>
            <person name="Brunner A."/>
            <person name="Busov V."/>
            <person name="Campbell M."/>
            <person name="Carlson J."/>
            <person name="Chalot M."/>
            <person name="Chapman J."/>
            <person name="Chen G.L."/>
            <person name="Cooper D."/>
            <person name="Coutinho P.M."/>
            <person name="Couturier J."/>
            <person name="Covert S."/>
            <person name="Cronk Q."/>
            <person name="Cunningham R."/>
            <person name="Davis J."/>
            <person name="Degroeve S."/>
            <person name="Dejardin A."/>
            <person name="Depamphilis C."/>
            <person name="Detter J."/>
            <person name="Dirks B."/>
            <person name="Dubchak I."/>
            <person name="Duplessis S."/>
            <person name="Ehlting J."/>
            <person name="Ellis B."/>
            <person name="Gendler K."/>
            <person name="Goodstein D."/>
            <person name="Gribskov M."/>
            <person name="Grimwood J."/>
            <person name="Groover A."/>
            <person name="Gunter L."/>
            <person name="Hamberger B."/>
            <person name="Heinze B."/>
            <person name="Helariutta Y."/>
            <person name="Henrissat B."/>
            <person name="Holligan D."/>
            <person name="Holt R."/>
            <person name="Huang W."/>
            <person name="Islam-Faridi N."/>
            <person name="Jones S."/>
            <person name="Jones-Rhoades M."/>
            <person name="Jorgensen R."/>
            <person name="Joshi C."/>
            <person name="Kangasjarvi J."/>
            <person name="Karlsson J."/>
            <person name="Kelleher C."/>
            <person name="Kirkpatrick R."/>
            <person name="Kirst M."/>
            <person name="Kohler A."/>
            <person name="Kalluri U."/>
            <person name="Larimer F."/>
            <person name="Leebens-Mack J."/>
            <person name="Leple J.C."/>
            <person name="Locascio P."/>
            <person name="Lou Y."/>
            <person name="Lucas S."/>
            <person name="Martin F."/>
            <person name="Montanini B."/>
            <person name="Napoli C."/>
            <person name="Nelson D.R."/>
            <person name="Nelson C."/>
            <person name="Nieminen K."/>
            <person name="Nilsson O."/>
            <person name="Pereda V."/>
            <person name="Peter G."/>
            <person name="Philippe R."/>
            <person name="Pilate G."/>
            <person name="Poliakov A."/>
            <person name="Razumovskaya J."/>
            <person name="Richardson P."/>
            <person name="Rinaldi C."/>
            <person name="Ritland K."/>
            <person name="Rouze P."/>
            <person name="Ryaboy D."/>
            <person name="Schmutz J."/>
            <person name="Schrader J."/>
            <person name="Segerman B."/>
            <person name="Shin H."/>
            <person name="Siddiqui A."/>
            <person name="Sterky F."/>
            <person name="Terry A."/>
            <person name="Tsai C.J."/>
            <person name="Uberbacher E."/>
            <person name="Unneberg P."/>
            <person name="Vahala J."/>
            <person name="Wall K."/>
            <person name="Wessler S."/>
            <person name="Yang G."/>
            <person name="Yin T."/>
            <person name="Douglas C."/>
            <person name="Marra M."/>
            <person name="Sandberg G."/>
            <person name="Van de Peer Y."/>
            <person name="Rokhsar D."/>
        </authorList>
    </citation>
    <scope>NUCLEOTIDE SEQUENCE [LARGE SCALE GENOMIC DNA]</scope>
    <source>
        <strain evidence="3">cv. Nisqually</strain>
    </source>
</reference>
<sequence length="684" mass="78650">MDASSKINLSHLSQDIVDVWNEWQMRSLMLLSLFLQIFLSIFGKRRKFSTARWLGPSLWLAYLSADWVATFSLGILSRSEADYKNPNLIPVFWAPILLVHLGGPGTITAYSVDRVNILFLSRLLQLVTQVGVACYVLFRLWSQNAITSVVIPILISGIIKYGERIWVLLRSHEDNNGSQQPGTKVSSIHGAELFNNNRISEVGFLQDAYLLFQALQTLLNNFDLVTFDQNFTYELVSVKKAEEAFQLIEVELGFKYDRLYYKVTMISRLRIILRSITFLSSIFALVSFSSKSKGVYSINDRIISYVLLIGVVCLESYSIIVHLLSDWGMIWLSRSEIAYSIVSRITYRSWLVSFCMKSKRWSRLIGQHNMIRAQSNKPVSKILKKYFPGKWNVDSREKVDKELKELIFNQVLDKRSRYDPSTDDFNILEKLLEERGLEVLRRKHICFDRFGWSVAGTVEFIHSLLTWHIATHVCFSDDSRKNAFDKTRNCVMSSRSLSNYMLYLLVNCPTMLATQPSETRHADTRIHLRRLLSRNTRKDVIKRNIPLDGLSFHEAEVNAFFKNLLERPSPMLKEIKEQDEGEMSALLDGCMLGVSLQSLETQDGWSNDNKWEMISEVWVDMLMYAASHCRWKEHVHALSQGGELLTHVCLLMAHLGLSKQCRPKVSEQLAARAKRLDGIVGPEV</sequence>
<dbReference type="Proteomes" id="UP000006729">
    <property type="component" value="Chromosome 6"/>
</dbReference>
<dbReference type="InterPro" id="IPR025315">
    <property type="entry name" value="DUF4220"/>
</dbReference>
<dbReference type="STRING" id="3694.A0A2K1ZV33"/>
<evidence type="ECO:0000313" key="3">
    <source>
        <dbReference type="Proteomes" id="UP000006729"/>
    </source>
</evidence>
<proteinExistence type="predicted"/>
<dbReference type="Pfam" id="PF13968">
    <property type="entry name" value="DUF4220"/>
    <property type="match status" value="1"/>
</dbReference>
<name>A0A2K1ZV33_POPTR</name>
<keyword evidence="3" id="KW-1185">Reference proteome</keyword>
<organism evidence="2 3">
    <name type="scientific">Populus trichocarpa</name>
    <name type="common">Western balsam poplar</name>
    <name type="synonym">Populus balsamifera subsp. trichocarpa</name>
    <dbReference type="NCBI Taxonomy" id="3694"/>
    <lineage>
        <taxon>Eukaryota</taxon>
        <taxon>Viridiplantae</taxon>
        <taxon>Streptophyta</taxon>
        <taxon>Embryophyta</taxon>
        <taxon>Tracheophyta</taxon>
        <taxon>Spermatophyta</taxon>
        <taxon>Magnoliopsida</taxon>
        <taxon>eudicotyledons</taxon>
        <taxon>Gunneridae</taxon>
        <taxon>Pentapetalae</taxon>
        <taxon>rosids</taxon>
        <taxon>fabids</taxon>
        <taxon>Malpighiales</taxon>
        <taxon>Salicaceae</taxon>
        <taxon>Saliceae</taxon>
        <taxon>Populus</taxon>
    </lineage>
</organism>
<dbReference type="InParanoid" id="A0A2K1ZV33"/>
<accession>A0A2K1ZV33</accession>
<evidence type="ECO:0000313" key="2">
    <source>
        <dbReference type="EMBL" id="PNT29139.2"/>
    </source>
</evidence>
<protein>
    <recommendedName>
        <fullName evidence="1">DUF4220 domain-containing protein</fullName>
    </recommendedName>
</protein>
<dbReference type="Pfam" id="PF04578">
    <property type="entry name" value="DUF594"/>
    <property type="match status" value="1"/>
</dbReference>